<name>A0A8S5M4H0_9CAUD</name>
<sequence length="146" mass="17214">MRYTEHRERNIRELCTVERAAAGKKYKAGSCYVKLSAVDDFVGQIAVSGEIDSRFAVFEPLDGIDTEYLFLTVQRSFPDFLRRYRTTINLQFDTLQHFTVQWHDDAETRRDIVEKQAAIAREIRLVEAQIEREKQAKKWYLAKMFV</sequence>
<protein>
    <submittedName>
        <fullName evidence="1">Uncharacterized protein</fullName>
    </submittedName>
</protein>
<accession>A0A8S5M4H0</accession>
<evidence type="ECO:0000313" key="1">
    <source>
        <dbReference type="EMBL" id="DAD77102.1"/>
    </source>
</evidence>
<reference evidence="1" key="1">
    <citation type="journal article" date="2021" name="Proc. Natl. Acad. Sci. U.S.A.">
        <title>A Catalog of Tens of Thousands of Viruses from Human Metagenomes Reveals Hidden Associations with Chronic Diseases.</title>
        <authorList>
            <person name="Tisza M.J."/>
            <person name="Buck C.B."/>
        </authorList>
    </citation>
    <scope>NUCLEOTIDE SEQUENCE</scope>
    <source>
        <strain evidence="1">Ct0d96</strain>
    </source>
</reference>
<organism evidence="1">
    <name type="scientific">Siphoviridae sp. ct0d96</name>
    <dbReference type="NCBI Taxonomy" id="2826268"/>
    <lineage>
        <taxon>Viruses</taxon>
        <taxon>Duplodnaviria</taxon>
        <taxon>Heunggongvirae</taxon>
        <taxon>Uroviricota</taxon>
        <taxon>Caudoviricetes</taxon>
    </lineage>
</organism>
<dbReference type="EMBL" id="BK014817">
    <property type="protein sequence ID" value="DAD77102.1"/>
    <property type="molecule type" value="Genomic_DNA"/>
</dbReference>
<proteinExistence type="predicted"/>
<dbReference type="SUPFAM" id="SSF116734">
    <property type="entry name" value="DNA methylase specificity domain"/>
    <property type="match status" value="1"/>
</dbReference>